<gene>
    <name evidence="4" type="ORF">BXY58_2542</name>
    <name evidence="3" type="ORF">GCM10007332_25670</name>
</gene>
<feature type="region of interest" description="Disordered" evidence="1">
    <location>
        <begin position="478"/>
        <end position="498"/>
    </location>
</feature>
<evidence type="ECO:0000313" key="5">
    <source>
        <dbReference type="Proteomes" id="UP000285906"/>
    </source>
</evidence>
<dbReference type="OrthoDB" id="1489175at2"/>
<feature type="compositionally biased region" description="Polar residues" evidence="1">
    <location>
        <begin position="487"/>
        <end position="498"/>
    </location>
</feature>
<organism evidence="4 5">
    <name type="scientific">Epilithonimonas arachidiradicis</name>
    <dbReference type="NCBI Taxonomy" id="1617282"/>
    <lineage>
        <taxon>Bacteria</taxon>
        <taxon>Pseudomonadati</taxon>
        <taxon>Bacteroidota</taxon>
        <taxon>Flavobacteriia</taxon>
        <taxon>Flavobacteriales</taxon>
        <taxon>Weeksellaceae</taxon>
        <taxon>Chryseobacterium group</taxon>
        <taxon>Epilithonimonas</taxon>
    </lineage>
</organism>
<keyword evidence="2" id="KW-1133">Transmembrane helix</keyword>
<reference evidence="4 5" key="2">
    <citation type="submission" date="2018-09" db="EMBL/GenBank/DDBJ databases">
        <title>Genomic Encyclopedia of Archaeal and Bacterial Type Strains, Phase II (KMG-II): from individual species to whole genera.</title>
        <authorList>
            <person name="Goeker M."/>
        </authorList>
    </citation>
    <scope>NUCLEOTIDE SEQUENCE [LARGE SCALE GENOMIC DNA]</scope>
    <source>
        <strain evidence="4 5">DSM 27620</strain>
    </source>
</reference>
<evidence type="ECO:0000313" key="4">
    <source>
        <dbReference type="EMBL" id="RKE86716.1"/>
    </source>
</evidence>
<comment type="caution">
    <text evidence="4">The sequence shown here is derived from an EMBL/GenBank/DDBJ whole genome shotgun (WGS) entry which is preliminary data.</text>
</comment>
<dbReference type="EMBL" id="BMCW01000006">
    <property type="protein sequence ID" value="GGG62496.1"/>
    <property type="molecule type" value="Genomic_DNA"/>
</dbReference>
<evidence type="ECO:0000313" key="3">
    <source>
        <dbReference type="EMBL" id="GGG62496.1"/>
    </source>
</evidence>
<reference evidence="3" key="1">
    <citation type="journal article" date="2014" name="Int. J. Syst. Evol. Microbiol.">
        <title>Complete genome of a new Firmicutes species belonging to the dominant human colonic microbiota ('Ruminococcus bicirculans') reveals two chromosomes and a selective capacity to utilize plant glucans.</title>
        <authorList>
            <consortium name="NISC Comparative Sequencing Program"/>
            <person name="Wegmann U."/>
            <person name="Louis P."/>
            <person name="Goesmann A."/>
            <person name="Henrissat B."/>
            <person name="Duncan S.H."/>
            <person name="Flint H.J."/>
        </authorList>
    </citation>
    <scope>NUCLEOTIDE SEQUENCE</scope>
    <source>
        <strain evidence="3">CCM 8490</strain>
    </source>
</reference>
<protein>
    <submittedName>
        <fullName evidence="4">Uncharacterized protein</fullName>
    </submittedName>
</protein>
<sequence length="498" mass="57777">MDFDRLIEIIDSFDSFNINESWGYIKIDSDVDKKENLQKIKILKDYLIAESFPNSISIQIDSARVEEDELDSYLAGGVSNWEININKIPFFITGSADVMQNFFYSIEKFQEWLSGLSPFEKENPFHKKINLIINGLDHVILGDKFKIIPYKFNGNIERFIIGESLPDLNRINEVVHSLTSEELIINPLSFVYQTKSNNEIVIGILNKLASISLSASIVNEIKSDDFVTVDGIRRLNLKLFDEHDIYKKEFYNDLLKVVKWIYEEKTVTRQKLFNDRISLELDESKTYINALSIHSKSSLSQASQRYNFVILERKDKYISELKDLLKDVRTQSDLYAQKIRTLLNNLLRDILAAIVLVGFTIFTKFSDNLQLDKVSLLKYVFYFLAIYYILSAVIQAIVDITDINVSKKEILYWKNTTKELIPEKDFKNHIKNSLKGRRNSLRILYPIIILLYFLLSITCYKFPTYFHSISTEISNKEKISNDKVSKHTSQPSSGSSGR</sequence>
<dbReference type="EMBL" id="RAQH01000007">
    <property type="protein sequence ID" value="RKE86716.1"/>
    <property type="molecule type" value="Genomic_DNA"/>
</dbReference>
<evidence type="ECO:0000256" key="2">
    <source>
        <dbReference type="SAM" id="Phobius"/>
    </source>
</evidence>
<dbReference type="AlphaFoldDB" id="A0A420D7I6"/>
<dbReference type="RefSeq" id="WP_120214122.1">
    <property type="nucleotide sequence ID" value="NZ_BMCW01000006.1"/>
</dbReference>
<dbReference type="Proteomes" id="UP000285906">
    <property type="component" value="Unassembled WGS sequence"/>
</dbReference>
<keyword evidence="6" id="KW-1185">Reference proteome</keyword>
<keyword evidence="2" id="KW-0812">Transmembrane</keyword>
<dbReference type="Proteomes" id="UP000658202">
    <property type="component" value="Unassembled WGS sequence"/>
</dbReference>
<feature type="transmembrane region" description="Helical" evidence="2">
    <location>
        <begin position="377"/>
        <end position="398"/>
    </location>
</feature>
<keyword evidence="2" id="KW-0472">Membrane</keyword>
<feature type="transmembrane region" description="Helical" evidence="2">
    <location>
        <begin position="346"/>
        <end position="365"/>
    </location>
</feature>
<accession>A0A420D7I6</accession>
<proteinExistence type="predicted"/>
<feature type="transmembrane region" description="Helical" evidence="2">
    <location>
        <begin position="443"/>
        <end position="463"/>
    </location>
</feature>
<evidence type="ECO:0000313" key="6">
    <source>
        <dbReference type="Proteomes" id="UP000658202"/>
    </source>
</evidence>
<name>A0A420D7I6_9FLAO</name>
<evidence type="ECO:0000256" key="1">
    <source>
        <dbReference type="SAM" id="MobiDB-lite"/>
    </source>
</evidence>
<reference evidence="3" key="4">
    <citation type="submission" date="2024-05" db="EMBL/GenBank/DDBJ databases">
        <authorList>
            <person name="Sun Q."/>
            <person name="Sedlacek I."/>
        </authorList>
    </citation>
    <scope>NUCLEOTIDE SEQUENCE</scope>
    <source>
        <strain evidence="3">CCM 8490</strain>
    </source>
</reference>
<reference evidence="6" key="3">
    <citation type="journal article" date="2019" name="Int. J. Syst. Evol. Microbiol.">
        <title>The Global Catalogue of Microorganisms (GCM) 10K type strain sequencing project: providing services to taxonomists for standard genome sequencing and annotation.</title>
        <authorList>
            <consortium name="The Broad Institute Genomics Platform"/>
            <consortium name="The Broad Institute Genome Sequencing Center for Infectious Disease"/>
            <person name="Wu L."/>
            <person name="Ma J."/>
        </authorList>
    </citation>
    <scope>NUCLEOTIDE SEQUENCE [LARGE SCALE GENOMIC DNA]</scope>
    <source>
        <strain evidence="6">CCM 8490</strain>
    </source>
</reference>